<protein>
    <submittedName>
        <fullName evidence="1">Str. FM013</fullName>
    </submittedName>
</protein>
<organism evidence="1 2">
    <name type="scientific">Penicillium camemberti (strain FM 013)</name>
    <dbReference type="NCBI Taxonomy" id="1429867"/>
    <lineage>
        <taxon>Eukaryota</taxon>
        <taxon>Fungi</taxon>
        <taxon>Dikarya</taxon>
        <taxon>Ascomycota</taxon>
        <taxon>Pezizomycotina</taxon>
        <taxon>Eurotiomycetes</taxon>
        <taxon>Eurotiomycetidae</taxon>
        <taxon>Eurotiales</taxon>
        <taxon>Aspergillaceae</taxon>
        <taxon>Penicillium</taxon>
    </lineage>
</organism>
<reference evidence="1 2" key="1">
    <citation type="journal article" date="2014" name="Nat. Commun.">
        <title>Multiple recent horizontal transfers of a large genomic region in cheese making fungi.</title>
        <authorList>
            <person name="Cheeseman K."/>
            <person name="Ropars J."/>
            <person name="Renault P."/>
            <person name="Dupont J."/>
            <person name="Gouzy J."/>
            <person name="Branca A."/>
            <person name="Abraham A.L."/>
            <person name="Ceppi M."/>
            <person name="Conseiller E."/>
            <person name="Debuchy R."/>
            <person name="Malagnac F."/>
            <person name="Goarin A."/>
            <person name="Silar P."/>
            <person name="Lacoste S."/>
            <person name="Sallet E."/>
            <person name="Bensimon A."/>
            <person name="Giraud T."/>
            <person name="Brygoo Y."/>
        </authorList>
    </citation>
    <scope>NUCLEOTIDE SEQUENCE [LARGE SCALE GENOMIC DNA]</scope>
    <source>
        <strain evidence="2">FM 013</strain>
    </source>
</reference>
<name>A0A0G4PNL9_PENC3</name>
<accession>A0A0G4PNL9</accession>
<proteinExistence type="predicted"/>
<dbReference type="AlphaFoldDB" id="A0A0G4PNL9"/>
<gene>
    <name evidence="1" type="ORF">PCAMFM013_S025g000090</name>
</gene>
<dbReference type="Proteomes" id="UP000053732">
    <property type="component" value="Unassembled WGS sequence"/>
</dbReference>
<sequence>MFQIGPLFIPAMSWPVPSRITPYAVRAAEDITRCCFLLARWGLVHSPSSIGQPPYTWQRKGIALYPIIYRRVSRLLTCILIITC</sequence>
<evidence type="ECO:0000313" key="2">
    <source>
        <dbReference type="Proteomes" id="UP000053732"/>
    </source>
</evidence>
<keyword evidence="2" id="KW-1185">Reference proteome</keyword>
<evidence type="ECO:0000313" key="1">
    <source>
        <dbReference type="EMBL" id="CRL28032.1"/>
    </source>
</evidence>
<dbReference type="EMBL" id="HG793158">
    <property type="protein sequence ID" value="CRL28032.1"/>
    <property type="molecule type" value="Genomic_DNA"/>
</dbReference>